<evidence type="ECO:0000256" key="2">
    <source>
        <dbReference type="ARBA" id="ARBA00022692"/>
    </source>
</evidence>
<dbReference type="GO" id="GO:0016020">
    <property type="term" value="C:membrane"/>
    <property type="evidence" value="ECO:0007669"/>
    <property type="project" value="UniProtKB-SubCell"/>
</dbReference>
<feature type="transmembrane region" description="Helical" evidence="5">
    <location>
        <begin position="94"/>
        <end position="113"/>
    </location>
</feature>
<feature type="transmembrane region" description="Helical" evidence="5">
    <location>
        <begin position="353"/>
        <end position="376"/>
    </location>
</feature>
<feature type="transmembrane region" description="Helical" evidence="5">
    <location>
        <begin position="299"/>
        <end position="318"/>
    </location>
</feature>
<keyword evidence="4 5" id="KW-0472">Membrane</keyword>
<dbReference type="PIRSF" id="PIRSF006060">
    <property type="entry name" value="AA_transporter"/>
    <property type="match status" value="1"/>
</dbReference>
<dbReference type="Pfam" id="PF13520">
    <property type="entry name" value="AA_permease_2"/>
    <property type="match status" value="1"/>
</dbReference>
<dbReference type="PANTHER" id="PTHR11785">
    <property type="entry name" value="AMINO ACID TRANSPORTER"/>
    <property type="match status" value="1"/>
</dbReference>
<dbReference type="EMBL" id="UYYB01001451">
    <property type="protein sequence ID" value="VDM65812.1"/>
    <property type="molecule type" value="Genomic_DNA"/>
</dbReference>
<protein>
    <recommendedName>
        <fullName evidence="8">Amino acid permease/ SLC12A domain-containing protein</fullName>
    </recommendedName>
</protein>
<feature type="transmembrane region" description="Helical" evidence="5">
    <location>
        <begin position="180"/>
        <end position="198"/>
    </location>
</feature>
<dbReference type="PANTHER" id="PTHR11785:SF531">
    <property type="entry name" value="LARGE NEUTRAL AMINO ACIDS TRANSPORTER SMALL SUBUNIT 1"/>
    <property type="match status" value="1"/>
</dbReference>
<dbReference type="AlphaFoldDB" id="A0A3P7KD21"/>
<keyword evidence="7" id="KW-1185">Reference proteome</keyword>
<dbReference type="OrthoDB" id="10062876at2759"/>
<accession>A0A3P7KD21</accession>
<reference evidence="6 7" key="1">
    <citation type="submission" date="2018-11" db="EMBL/GenBank/DDBJ databases">
        <authorList>
            <consortium name="Pathogen Informatics"/>
        </authorList>
    </citation>
    <scope>NUCLEOTIDE SEQUENCE [LARGE SCALE GENOMIC DNA]</scope>
</reference>
<gene>
    <name evidence="6" type="ORF">SVUK_LOCUS810</name>
</gene>
<evidence type="ECO:0000256" key="5">
    <source>
        <dbReference type="SAM" id="Phobius"/>
    </source>
</evidence>
<sequence length="412" mass="45024">MVSTQYISSKNDSIGQVFQSEKGLRRSLTLTNGVTIIVGCTIGSGIFVSLTGIQEAVGSVGSSLIVWLVCGLWCGLGSYVYAELGTMITKSGGEYVYIMEAFGPFLAFIRLWIESIVVRPCTLTIVGLSFAAYVLRPIYPTCDPPILVTDLLAALLISVIGAINCWSVKVATTVQDYLTYAKLIAIMLCMVTAAYYFFTGGPQYKESFENIFEGNFRSIYQASVGFYSCLFAYQGWSYLNYITEELINPTRNLPLAVLFSCIIVTFTYTLFNIALYVVVSPDEVLSSPAVGVLFAEKVYGKYANILTLCVALSCAGSANGNIMTSSRLFYCGAREGQMPTLLTMINKKLRTPIPAVALTCILSICYLFLSSDIYVLMTTSQVTAWAAITVVAISLLRLRCKYPNATRPIKVS</sequence>
<feature type="transmembrane region" description="Helical" evidence="5">
    <location>
        <begin position="64"/>
        <end position="82"/>
    </location>
</feature>
<feature type="transmembrane region" description="Helical" evidence="5">
    <location>
        <begin position="30"/>
        <end position="52"/>
    </location>
</feature>
<dbReference type="GO" id="GO:0015179">
    <property type="term" value="F:L-amino acid transmembrane transporter activity"/>
    <property type="evidence" value="ECO:0007669"/>
    <property type="project" value="TreeGrafter"/>
</dbReference>
<dbReference type="InterPro" id="IPR050598">
    <property type="entry name" value="AminoAcid_Transporter"/>
</dbReference>
<evidence type="ECO:0000313" key="6">
    <source>
        <dbReference type="EMBL" id="VDM65812.1"/>
    </source>
</evidence>
<feature type="transmembrane region" description="Helical" evidence="5">
    <location>
        <begin position="218"/>
        <end position="241"/>
    </location>
</feature>
<evidence type="ECO:0000256" key="1">
    <source>
        <dbReference type="ARBA" id="ARBA00004141"/>
    </source>
</evidence>
<organism evidence="6 7">
    <name type="scientific">Strongylus vulgaris</name>
    <name type="common">Blood worm</name>
    <dbReference type="NCBI Taxonomy" id="40348"/>
    <lineage>
        <taxon>Eukaryota</taxon>
        <taxon>Metazoa</taxon>
        <taxon>Ecdysozoa</taxon>
        <taxon>Nematoda</taxon>
        <taxon>Chromadorea</taxon>
        <taxon>Rhabditida</taxon>
        <taxon>Rhabditina</taxon>
        <taxon>Rhabditomorpha</taxon>
        <taxon>Strongyloidea</taxon>
        <taxon>Strongylidae</taxon>
        <taxon>Strongylus</taxon>
    </lineage>
</organism>
<comment type="subcellular location">
    <subcellularLocation>
        <location evidence="1">Membrane</location>
        <topology evidence="1">Multi-pass membrane protein</topology>
    </subcellularLocation>
</comment>
<dbReference type="Gene3D" id="1.20.1740.10">
    <property type="entry name" value="Amino acid/polyamine transporter I"/>
    <property type="match status" value="1"/>
</dbReference>
<feature type="transmembrane region" description="Helical" evidence="5">
    <location>
        <begin position="151"/>
        <end position="168"/>
    </location>
</feature>
<keyword evidence="2 5" id="KW-0812">Transmembrane</keyword>
<feature type="transmembrane region" description="Helical" evidence="5">
    <location>
        <begin position="253"/>
        <end position="279"/>
    </location>
</feature>
<dbReference type="InterPro" id="IPR002293">
    <property type="entry name" value="AA/rel_permease1"/>
</dbReference>
<name>A0A3P7KD21_STRVU</name>
<evidence type="ECO:0008006" key="8">
    <source>
        <dbReference type="Google" id="ProtNLM"/>
    </source>
</evidence>
<evidence type="ECO:0000313" key="7">
    <source>
        <dbReference type="Proteomes" id="UP000270094"/>
    </source>
</evidence>
<evidence type="ECO:0000256" key="3">
    <source>
        <dbReference type="ARBA" id="ARBA00022989"/>
    </source>
</evidence>
<dbReference type="Proteomes" id="UP000270094">
    <property type="component" value="Unassembled WGS sequence"/>
</dbReference>
<proteinExistence type="predicted"/>
<keyword evidence="3 5" id="KW-1133">Transmembrane helix</keyword>
<evidence type="ECO:0000256" key="4">
    <source>
        <dbReference type="ARBA" id="ARBA00023136"/>
    </source>
</evidence>
<feature type="transmembrane region" description="Helical" evidence="5">
    <location>
        <begin position="382"/>
        <end position="400"/>
    </location>
</feature>